<dbReference type="KEGG" id="spue:AB5L97_08550"/>
<feature type="region of interest" description="Disordered" evidence="1">
    <location>
        <begin position="202"/>
        <end position="230"/>
    </location>
</feature>
<dbReference type="InterPro" id="IPR046040">
    <property type="entry name" value="DUF5998"/>
</dbReference>
<proteinExistence type="predicted"/>
<organism evidence="2">
    <name type="scientific">Sinomonas puerhi</name>
    <dbReference type="NCBI Taxonomy" id="3238584"/>
    <lineage>
        <taxon>Bacteria</taxon>
        <taxon>Bacillati</taxon>
        <taxon>Actinomycetota</taxon>
        <taxon>Actinomycetes</taxon>
        <taxon>Micrococcales</taxon>
        <taxon>Micrococcaceae</taxon>
        <taxon>Sinomonas</taxon>
    </lineage>
</organism>
<evidence type="ECO:0000313" key="2">
    <source>
        <dbReference type="EMBL" id="XDP47019.1"/>
    </source>
</evidence>
<evidence type="ECO:0000256" key="1">
    <source>
        <dbReference type="SAM" id="MobiDB-lite"/>
    </source>
</evidence>
<gene>
    <name evidence="2" type="ORF">AB5L97_08550</name>
</gene>
<accession>A0AB39L9X7</accession>
<sequence length="230" mass="24264">MSHFPSGAPTGQHGSQGEGETLTAALERTGFYPLLVGHVVEDALDGRTPVAHLSHLETHFERAEVRRHVTVLVLTDDMLVVTHVDESPLDEKGSRVAAQVSTESVPVAQIATVVLSYVYADPAEYTAGDPVSEVTLAIAWSGGQRVDMVPAGCGDPQCEADHGYTGTVAQEDLVLRISADADGPRAVGTAKHFARLLRALSTGSRPLPPAPTRPRLAGLASRTLRGHGGR</sequence>
<dbReference type="AlphaFoldDB" id="A0AB39L9X7"/>
<dbReference type="EMBL" id="CP163302">
    <property type="protein sequence ID" value="XDP47019.1"/>
    <property type="molecule type" value="Genomic_DNA"/>
</dbReference>
<protein>
    <submittedName>
        <fullName evidence="2">DUF5998 family protein</fullName>
    </submittedName>
</protein>
<dbReference type="Pfam" id="PF19461">
    <property type="entry name" value="DUF5998"/>
    <property type="match status" value="1"/>
</dbReference>
<name>A0AB39L9X7_9MICC</name>
<reference evidence="2" key="1">
    <citation type="submission" date="2024-07" db="EMBL/GenBank/DDBJ databases">
        <authorList>
            <person name="fu j."/>
        </authorList>
    </citation>
    <scope>NUCLEOTIDE SEQUENCE</scope>
    <source>
        <strain evidence="2">P10A9</strain>
    </source>
</reference>